<evidence type="ECO:0000313" key="1">
    <source>
        <dbReference type="Ensembl" id="ENSPKIP00000014602.1"/>
    </source>
</evidence>
<organism evidence="1 2">
    <name type="scientific">Paramormyrops kingsleyae</name>
    <dbReference type="NCBI Taxonomy" id="1676925"/>
    <lineage>
        <taxon>Eukaryota</taxon>
        <taxon>Metazoa</taxon>
        <taxon>Chordata</taxon>
        <taxon>Craniata</taxon>
        <taxon>Vertebrata</taxon>
        <taxon>Euteleostomi</taxon>
        <taxon>Actinopterygii</taxon>
        <taxon>Neopterygii</taxon>
        <taxon>Teleostei</taxon>
        <taxon>Osteoglossocephala</taxon>
        <taxon>Osteoglossomorpha</taxon>
        <taxon>Osteoglossiformes</taxon>
        <taxon>Mormyridae</taxon>
        <taxon>Paramormyrops</taxon>
    </lineage>
</organism>
<reference evidence="1" key="1">
    <citation type="submission" date="2025-08" db="UniProtKB">
        <authorList>
            <consortium name="Ensembl"/>
        </authorList>
    </citation>
    <scope>IDENTIFICATION</scope>
</reference>
<evidence type="ECO:0000313" key="2">
    <source>
        <dbReference type="Proteomes" id="UP000261540"/>
    </source>
</evidence>
<dbReference type="GeneTree" id="ENSGT01030000235814"/>
<proteinExistence type="predicted"/>
<keyword evidence="2" id="KW-1185">Reference proteome</keyword>
<name>A0A3B3R766_9TELE</name>
<accession>A0A3B3R766</accession>
<reference evidence="1" key="2">
    <citation type="submission" date="2025-09" db="UniProtKB">
        <authorList>
            <consortium name="Ensembl"/>
        </authorList>
    </citation>
    <scope>IDENTIFICATION</scope>
</reference>
<dbReference type="Proteomes" id="UP000261540">
    <property type="component" value="Unplaced"/>
</dbReference>
<dbReference type="AlphaFoldDB" id="A0A3B3R766"/>
<dbReference type="Ensembl" id="ENSPKIT00000039052.1">
    <property type="protein sequence ID" value="ENSPKIP00000014602.1"/>
    <property type="gene ID" value="ENSPKIG00000001626.1"/>
</dbReference>
<protein>
    <submittedName>
        <fullName evidence="1">Uncharacterized protein</fullName>
    </submittedName>
</protein>
<sequence>MSINLVTSSSSLVSIPSSNQGSCDVAVREPVRLSVPCPLQNPTLVCPVSMSSGSGLQLPGIMLPSSAPSSQSASMPVMATVVLSGSNAVGRVARVVLQSQGLAFPTPTLTQTVSPKQPVRFSSVPSQVKTVSQTQALPSVQLANLSLRGAIQPHTLIRSSQSPGPAATPLSRPLTVSVRLPNPAKIPMSLPSPVPDSVPLRNPAPVSVTFSNSAPVSVPLRNPAPVSVTFSNSAPVSVPLRNPAPVSVTFSNTAPVSVPLRTPAPVSVTFSNSAPVPLRNPAAVSVTFSNSAQGPVPLHPVPASLPFSNSNSAPVTVRLNMLAPATIPLAASIPSQAAPGATEPLKILGLYVNCSQELALQQRLNKSWRSKGVFFCRQCGAVSRQPSLGVRKTNNFNLILTIMKQIYVHFSPFMDNYPHLLQGALSWSTFSYRLIPPQCAKNHSCRWILPAAVRLHHALSHVPPPPPVITHQPDIC</sequence>